<dbReference type="InterPro" id="IPR008538">
    <property type="entry name" value="Uma2"/>
</dbReference>
<dbReference type="AlphaFoldDB" id="A0A161XN09"/>
<evidence type="ECO:0000259" key="1">
    <source>
        <dbReference type="Pfam" id="PF05685"/>
    </source>
</evidence>
<dbReference type="PANTHER" id="PTHR47152:SF1">
    <property type="entry name" value="SLL1186 PROTEIN"/>
    <property type="match status" value="1"/>
</dbReference>
<accession>A0A161XN09</accession>
<comment type="caution">
    <text evidence="2">The sequence shown here is derived from an EMBL/GenBank/DDBJ whole genome shotgun (WGS) entry which is preliminary data.</text>
</comment>
<gene>
    <name evidence="2" type="ORF">A2T98_09010</name>
</gene>
<feature type="domain" description="Putative restriction endonuclease" evidence="1">
    <location>
        <begin position="24"/>
        <end position="174"/>
    </location>
</feature>
<name>A0A161XN09_NODSP</name>
<organism evidence="2 3">
    <name type="scientific">Nodularia spumigena CENA596</name>
    <dbReference type="NCBI Taxonomy" id="1819295"/>
    <lineage>
        <taxon>Bacteria</taxon>
        <taxon>Bacillati</taxon>
        <taxon>Cyanobacteriota</taxon>
        <taxon>Cyanophyceae</taxon>
        <taxon>Nostocales</taxon>
        <taxon>Nodulariaceae</taxon>
        <taxon>Nodularia</taxon>
    </lineage>
</organism>
<dbReference type="OrthoDB" id="482924at2"/>
<dbReference type="RefSeq" id="WP_063872487.1">
    <property type="nucleotide sequence ID" value="NZ_CAWMRI010000110.1"/>
</dbReference>
<dbReference type="InterPro" id="IPR012296">
    <property type="entry name" value="Nuclease_put_TT1808"/>
</dbReference>
<evidence type="ECO:0000313" key="3">
    <source>
        <dbReference type="Proteomes" id="UP000076555"/>
    </source>
</evidence>
<dbReference type="CDD" id="cd06260">
    <property type="entry name" value="DUF820-like"/>
    <property type="match status" value="1"/>
</dbReference>
<evidence type="ECO:0000313" key="2">
    <source>
        <dbReference type="EMBL" id="KZL50144.1"/>
    </source>
</evidence>
<protein>
    <recommendedName>
        <fullName evidence="1">Putative restriction endonuclease domain-containing protein</fullName>
    </recommendedName>
</protein>
<proteinExistence type="predicted"/>
<sequence length="215" mass="24420">MVTLQLRQIDVQPGQCLILREINWAEFEAILEELGEHRGARVAYYHGVLEIRMPLPEHEKAKIIIGEFVKILLDELEIDWEPYGSTTFKRQEMAAGLEPDDCFYIQNAAQMIGKNRLNLSVDPPPDLAIEIDVTSKTQLSAYEALGVPELWCYADSQLQIFLLREGEYVQVENSPTFGDLPVIDGILQFLKLSEIEGASTARRAFRQWLRSLLGG</sequence>
<dbReference type="Pfam" id="PF05685">
    <property type="entry name" value="Uma2"/>
    <property type="match status" value="1"/>
</dbReference>
<dbReference type="Gene3D" id="3.90.1570.10">
    <property type="entry name" value="tt1808, chain A"/>
    <property type="match status" value="1"/>
</dbReference>
<reference evidence="2 3" key="1">
    <citation type="submission" date="2016-04" db="EMBL/GenBank/DDBJ databases">
        <title>Draft Genome Assembly of the Bloom-forming Cyanobacterium Nodularia spumigena Strain CENA596 in Shrimp Production Ponds.</title>
        <authorList>
            <person name="Popin R.V."/>
            <person name="Rigonato J."/>
            <person name="Abreu V.A."/>
            <person name="Andreote A.P."/>
            <person name="Silveira S.B."/>
            <person name="Odebrecht C."/>
            <person name="Fiore M.F."/>
        </authorList>
    </citation>
    <scope>NUCLEOTIDE SEQUENCE [LARGE SCALE GENOMIC DNA]</scope>
    <source>
        <strain evidence="2 3">CENA596</strain>
    </source>
</reference>
<dbReference type="Proteomes" id="UP000076555">
    <property type="component" value="Unassembled WGS sequence"/>
</dbReference>
<dbReference type="EMBL" id="LWAJ01000110">
    <property type="protein sequence ID" value="KZL50144.1"/>
    <property type="molecule type" value="Genomic_DNA"/>
</dbReference>
<dbReference type="PANTHER" id="PTHR47152">
    <property type="entry name" value="SLR2084 PROTEIN-RELATED"/>
    <property type="match status" value="1"/>
</dbReference>